<dbReference type="InterPro" id="IPR039420">
    <property type="entry name" value="WalR-like"/>
</dbReference>
<feature type="domain" description="OmpR/PhoB-type" evidence="9">
    <location>
        <begin position="155"/>
        <end position="271"/>
    </location>
</feature>
<evidence type="ECO:0000313" key="10">
    <source>
        <dbReference type="EMBL" id="GAL35812.1"/>
    </source>
</evidence>
<dbReference type="InterPro" id="IPR036388">
    <property type="entry name" value="WH-like_DNA-bd_sf"/>
</dbReference>
<dbReference type="OrthoDB" id="9802426at2"/>
<keyword evidence="1 6" id="KW-0597">Phosphoprotein</keyword>
<keyword evidence="4 7" id="KW-0238">DNA-binding</keyword>
<dbReference type="SUPFAM" id="SSF46894">
    <property type="entry name" value="C-terminal effector domain of the bipartite response regulators"/>
    <property type="match status" value="1"/>
</dbReference>
<dbReference type="Pfam" id="PF00486">
    <property type="entry name" value="Trans_reg_C"/>
    <property type="match status" value="1"/>
</dbReference>
<reference evidence="10 11" key="2">
    <citation type="submission" date="2014-09" db="EMBL/GenBank/DDBJ databases">
        <authorList>
            <consortium name="NBRP consortium"/>
            <person name="Sawabe T."/>
            <person name="Meirelles P."/>
            <person name="Nakanishi M."/>
            <person name="Sayaka M."/>
            <person name="Hattori M."/>
            <person name="Ohkuma M."/>
        </authorList>
    </citation>
    <scope>NUCLEOTIDE SEQUENCE [LARGE SCALE GENOMIC DNA]</scope>
    <source>
        <strain evidence="10 11">JCM 19240</strain>
    </source>
</reference>
<accession>A0A090TY60</accession>
<evidence type="ECO:0000313" key="11">
    <source>
        <dbReference type="Proteomes" id="UP000029224"/>
    </source>
</evidence>
<dbReference type="PROSITE" id="PS50110">
    <property type="entry name" value="RESPONSE_REGULATORY"/>
    <property type="match status" value="1"/>
</dbReference>
<dbReference type="EMBL" id="BBMT01000008">
    <property type="protein sequence ID" value="GAL35812.1"/>
    <property type="molecule type" value="Genomic_DNA"/>
</dbReference>
<comment type="caution">
    <text evidence="10">The sequence shown here is derived from an EMBL/GenBank/DDBJ whole genome shotgun (WGS) entry which is preliminary data.</text>
</comment>
<dbReference type="SUPFAM" id="SSF52172">
    <property type="entry name" value="CheY-like"/>
    <property type="match status" value="1"/>
</dbReference>
<dbReference type="Proteomes" id="UP000029224">
    <property type="component" value="Unassembled WGS sequence"/>
</dbReference>
<keyword evidence="11" id="KW-1185">Reference proteome</keyword>
<dbReference type="CDD" id="cd00383">
    <property type="entry name" value="trans_reg_C"/>
    <property type="match status" value="1"/>
</dbReference>
<name>A0A090TY60_9VIBR</name>
<dbReference type="GO" id="GO:0032993">
    <property type="term" value="C:protein-DNA complex"/>
    <property type="evidence" value="ECO:0007669"/>
    <property type="project" value="TreeGrafter"/>
</dbReference>
<dbReference type="PANTHER" id="PTHR48111">
    <property type="entry name" value="REGULATOR OF RPOS"/>
    <property type="match status" value="1"/>
</dbReference>
<dbReference type="InterPro" id="IPR016032">
    <property type="entry name" value="Sig_transdc_resp-reg_C-effctor"/>
</dbReference>
<dbReference type="Gene3D" id="1.10.10.10">
    <property type="entry name" value="Winged helix-like DNA-binding domain superfamily/Winged helix DNA-binding domain"/>
    <property type="match status" value="1"/>
</dbReference>
<evidence type="ECO:0000256" key="7">
    <source>
        <dbReference type="PROSITE-ProRule" id="PRU01091"/>
    </source>
</evidence>
<dbReference type="Gene3D" id="6.10.250.690">
    <property type="match status" value="1"/>
</dbReference>
<dbReference type="SMART" id="SM00448">
    <property type="entry name" value="REC"/>
    <property type="match status" value="1"/>
</dbReference>
<dbReference type="InterPro" id="IPR001867">
    <property type="entry name" value="OmpR/PhoB-type_DNA-bd"/>
</dbReference>
<gene>
    <name evidence="10" type="ORF">JCM19240_4747</name>
</gene>
<feature type="DNA-binding region" description="OmpR/PhoB-type" evidence="7">
    <location>
        <begin position="155"/>
        <end position="271"/>
    </location>
</feature>
<evidence type="ECO:0000256" key="6">
    <source>
        <dbReference type="PROSITE-ProRule" id="PRU00169"/>
    </source>
</evidence>
<dbReference type="Pfam" id="PF00072">
    <property type="entry name" value="Response_reg"/>
    <property type="match status" value="1"/>
</dbReference>
<dbReference type="PANTHER" id="PTHR48111:SF21">
    <property type="entry name" value="DNA-BINDING DUAL MASTER TRANSCRIPTIONAL REGULATOR RPAA"/>
    <property type="match status" value="1"/>
</dbReference>
<feature type="domain" description="Response regulatory" evidence="8">
    <location>
        <begin position="26"/>
        <end position="140"/>
    </location>
</feature>
<evidence type="ECO:0000259" key="8">
    <source>
        <dbReference type="PROSITE" id="PS50110"/>
    </source>
</evidence>
<feature type="modified residue" description="4-aspartylphosphate" evidence="6">
    <location>
        <position position="75"/>
    </location>
</feature>
<dbReference type="GO" id="GO:0005829">
    <property type="term" value="C:cytosol"/>
    <property type="evidence" value="ECO:0007669"/>
    <property type="project" value="TreeGrafter"/>
</dbReference>
<dbReference type="AlphaFoldDB" id="A0A090TY60"/>
<keyword evidence="2" id="KW-0902">Two-component regulatory system</keyword>
<protein>
    <submittedName>
        <fullName evidence="10">DNA-binding response regulator</fullName>
    </submittedName>
</protein>
<evidence type="ECO:0000256" key="2">
    <source>
        <dbReference type="ARBA" id="ARBA00023012"/>
    </source>
</evidence>
<dbReference type="InterPro" id="IPR011006">
    <property type="entry name" value="CheY-like_superfamily"/>
</dbReference>
<keyword evidence="3" id="KW-0805">Transcription regulation</keyword>
<dbReference type="PROSITE" id="PS51755">
    <property type="entry name" value="OMPR_PHOB"/>
    <property type="match status" value="1"/>
</dbReference>
<organism evidence="10 11">
    <name type="scientific">Vibrio maritimus</name>
    <dbReference type="NCBI Taxonomy" id="990268"/>
    <lineage>
        <taxon>Bacteria</taxon>
        <taxon>Pseudomonadati</taxon>
        <taxon>Pseudomonadota</taxon>
        <taxon>Gammaproteobacteria</taxon>
        <taxon>Vibrionales</taxon>
        <taxon>Vibrionaceae</taxon>
        <taxon>Vibrio</taxon>
    </lineage>
</organism>
<dbReference type="CDD" id="cd17624">
    <property type="entry name" value="REC_OmpR_PmrA-like"/>
    <property type="match status" value="1"/>
</dbReference>
<evidence type="ECO:0000259" key="9">
    <source>
        <dbReference type="PROSITE" id="PS51755"/>
    </source>
</evidence>
<dbReference type="SMART" id="SM00862">
    <property type="entry name" value="Trans_reg_C"/>
    <property type="match status" value="1"/>
</dbReference>
<keyword evidence="5" id="KW-0804">Transcription</keyword>
<evidence type="ECO:0000256" key="5">
    <source>
        <dbReference type="ARBA" id="ARBA00023163"/>
    </source>
</evidence>
<evidence type="ECO:0000256" key="1">
    <source>
        <dbReference type="ARBA" id="ARBA00022553"/>
    </source>
</evidence>
<proteinExistence type="predicted"/>
<dbReference type="GO" id="GO:0000156">
    <property type="term" value="F:phosphorelay response regulator activity"/>
    <property type="evidence" value="ECO:0007669"/>
    <property type="project" value="TreeGrafter"/>
</dbReference>
<dbReference type="GO" id="GO:0006355">
    <property type="term" value="P:regulation of DNA-templated transcription"/>
    <property type="evidence" value="ECO:0007669"/>
    <property type="project" value="InterPro"/>
</dbReference>
<dbReference type="InterPro" id="IPR001789">
    <property type="entry name" value="Sig_transdc_resp-reg_receiver"/>
</dbReference>
<reference evidence="10 11" key="1">
    <citation type="submission" date="2014-09" db="EMBL/GenBank/DDBJ databases">
        <title>Vibrio maritimus JCM 19240. (C210) whole genome shotgun sequence.</title>
        <authorList>
            <person name="Sawabe T."/>
            <person name="Meirelles P."/>
            <person name="Nakanishi M."/>
            <person name="Sayaka M."/>
            <person name="Hattori M."/>
            <person name="Ohkuma M."/>
        </authorList>
    </citation>
    <scope>NUCLEOTIDE SEQUENCE [LARGE SCALE GENOMIC DNA]</scope>
    <source>
        <strain evidence="10 11">JCM 19240</strain>
    </source>
</reference>
<evidence type="ECO:0000256" key="3">
    <source>
        <dbReference type="ARBA" id="ARBA00023015"/>
    </source>
</evidence>
<dbReference type="Gene3D" id="3.40.50.2300">
    <property type="match status" value="1"/>
</dbReference>
<sequence length="274" mass="30542">MASQPNRSSFSASAPQASTAAYKAANILLVEDDDDLADLVQMHLKFQGHQVTRVSLCGEARQHCSAQPFDLVILDRGLPDGDGIDVCHSLRRVEDWTPVLMLTARDSEMDKVDGLEAGVDDYITKPFSVLEFQARVRNILRRQTRPGSSAQESEHNELVFGPLTISPEQHTVSLHGKAIALTATEFTLLHFLASRPGRVYSKDELLEHVWHTNHTGYHHTVCSTINRLRTKLTVPDSTQMSTDTEASDNSQQSNQQSFVQTVWGVGYKFQSIRV</sequence>
<evidence type="ECO:0000256" key="4">
    <source>
        <dbReference type="ARBA" id="ARBA00023125"/>
    </source>
</evidence>
<dbReference type="GO" id="GO:0000976">
    <property type="term" value="F:transcription cis-regulatory region binding"/>
    <property type="evidence" value="ECO:0007669"/>
    <property type="project" value="TreeGrafter"/>
</dbReference>